<dbReference type="GO" id="GO:0016747">
    <property type="term" value="F:acyltransferase activity, transferring groups other than amino-acyl groups"/>
    <property type="evidence" value="ECO:0007669"/>
    <property type="project" value="InterPro"/>
</dbReference>
<dbReference type="OrthoDB" id="70840at2"/>
<dbReference type="PANTHER" id="PTHR43877:SF2">
    <property type="entry name" value="AMINOALKYLPHOSPHONATE N-ACETYLTRANSFERASE-RELATED"/>
    <property type="match status" value="1"/>
</dbReference>
<comment type="caution">
    <text evidence="4">The sequence shown here is derived from an EMBL/GenBank/DDBJ whole genome shotgun (WGS) entry which is preliminary data.</text>
</comment>
<evidence type="ECO:0000256" key="1">
    <source>
        <dbReference type="ARBA" id="ARBA00022679"/>
    </source>
</evidence>
<evidence type="ECO:0000313" key="4">
    <source>
        <dbReference type="EMBL" id="TDD59338.1"/>
    </source>
</evidence>
<keyword evidence="2" id="KW-0012">Acyltransferase</keyword>
<keyword evidence="1 4" id="KW-0808">Transferase</keyword>
<dbReference type="InterPro" id="IPR000182">
    <property type="entry name" value="GNAT_dom"/>
</dbReference>
<dbReference type="EMBL" id="SMKX01000037">
    <property type="protein sequence ID" value="TDD59338.1"/>
    <property type="molecule type" value="Genomic_DNA"/>
</dbReference>
<dbReference type="CDD" id="cd04301">
    <property type="entry name" value="NAT_SF"/>
    <property type="match status" value="1"/>
</dbReference>
<evidence type="ECO:0000256" key="2">
    <source>
        <dbReference type="ARBA" id="ARBA00023315"/>
    </source>
</evidence>
<accession>A0A4R4ZKP2</accession>
<name>A0A4R4ZKP2_9ACTN</name>
<dbReference type="RefSeq" id="WP_132168023.1">
    <property type="nucleotide sequence ID" value="NZ_SMKX01000037.1"/>
</dbReference>
<dbReference type="AlphaFoldDB" id="A0A4R4ZKP2"/>
<proteinExistence type="predicted"/>
<dbReference type="SUPFAM" id="SSF55729">
    <property type="entry name" value="Acyl-CoA N-acyltransferases (Nat)"/>
    <property type="match status" value="1"/>
</dbReference>
<dbReference type="PROSITE" id="PS51186">
    <property type="entry name" value="GNAT"/>
    <property type="match status" value="1"/>
</dbReference>
<protein>
    <submittedName>
        <fullName evidence="4">GNAT family N-acetyltransferase</fullName>
    </submittedName>
</protein>
<feature type="domain" description="N-acetyltransferase" evidence="3">
    <location>
        <begin position="1"/>
        <end position="127"/>
    </location>
</feature>
<dbReference type="PANTHER" id="PTHR43877">
    <property type="entry name" value="AMINOALKYLPHOSPHONATE N-ACETYLTRANSFERASE-RELATED-RELATED"/>
    <property type="match status" value="1"/>
</dbReference>
<evidence type="ECO:0000313" key="5">
    <source>
        <dbReference type="Proteomes" id="UP000295124"/>
    </source>
</evidence>
<dbReference type="Proteomes" id="UP000295124">
    <property type="component" value="Unassembled WGS sequence"/>
</dbReference>
<keyword evidence="5" id="KW-1185">Reference proteome</keyword>
<dbReference type="Pfam" id="PF00583">
    <property type="entry name" value="Acetyltransf_1"/>
    <property type="match status" value="1"/>
</dbReference>
<evidence type="ECO:0000259" key="3">
    <source>
        <dbReference type="PROSITE" id="PS51186"/>
    </source>
</evidence>
<dbReference type="InterPro" id="IPR050832">
    <property type="entry name" value="Bact_Acetyltransf"/>
</dbReference>
<organism evidence="4 5">
    <name type="scientific">Kribbella antibiotica</name>
    <dbReference type="NCBI Taxonomy" id="190195"/>
    <lineage>
        <taxon>Bacteria</taxon>
        <taxon>Bacillati</taxon>
        <taxon>Actinomycetota</taxon>
        <taxon>Actinomycetes</taxon>
        <taxon>Propionibacteriales</taxon>
        <taxon>Kribbellaceae</taxon>
        <taxon>Kribbella</taxon>
    </lineage>
</organism>
<dbReference type="InterPro" id="IPR016181">
    <property type="entry name" value="Acyl_CoA_acyltransferase"/>
</dbReference>
<gene>
    <name evidence="4" type="ORF">E1263_15595</name>
</gene>
<reference evidence="4 5" key="1">
    <citation type="submission" date="2019-03" db="EMBL/GenBank/DDBJ databases">
        <title>Draft genome sequences of novel Actinobacteria.</title>
        <authorList>
            <person name="Sahin N."/>
            <person name="Ay H."/>
            <person name="Saygin H."/>
        </authorList>
    </citation>
    <scope>NUCLEOTIDE SEQUENCE [LARGE SCALE GENOMIC DNA]</scope>
    <source>
        <strain evidence="4 5">JCM 13523</strain>
    </source>
</reference>
<dbReference type="Gene3D" id="3.40.630.30">
    <property type="match status" value="1"/>
</dbReference>
<sequence>MYGFADSPESQAVSDYGEPRGLLLVGYKPSGEPVGCGGYRTYDRQERLVEVRKMFVSPDNRGQGLGRRILDHLEQHAATHGARGILLETGSLNRAAIRLYSGAGYQPIPSYVPGRCELNRAFAKSLN</sequence>